<name>A0A508X798_9HYPH</name>
<gene>
    <name evidence="1" type="ORF">EMEDMD4_90130</name>
</gene>
<reference evidence="1" key="1">
    <citation type="submission" date="2019-06" db="EMBL/GenBank/DDBJ databases">
        <authorList>
            <person name="Le Quere A."/>
            <person name="Colella S."/>
        </authorList>
    </citation>
    <scope>NUCLEOTIDE SEQUENCE</scope>
    <source>
        <strain evidence="1">EmedicaeMD41</strain>
    </source>
</reference>
<proteinExistence type="predicted"/>
<sequence length="48" mass="5539">MKAVCTEMERILARLQEQHLCVAARQTPYSKRRLTMEMLGNSLSCAIR</sequence>
<evidence type="ECO:0000313" key="1">
    <source>
        <dbReference type="EMBL" id="VTZ65638.1"/>
    </source>
</evidence>
<accession>A0A508X798</accession>
<dbReference type="Proteomes" id="UP000507954">
    <property type="component" value="Unassembled WGS sequence"/>
</dbReference>
<organism evidence="1">
    <name type="scientific">Sinorhizobium medicae</name>
    <dbReference type="NCBI Taxonomy" id="110321"/>
    <lineage>
        <taxon>Bacteria</taxon>
        <taxon>Pseudomonadati</taxon>
        <taxon>Pseudomonadota</taxon>
        <taxon>Alphaproteobacteria</taxon>
        <taxon>Hyphomicrobiales</taxon>
        <taxon>Rhizobiaceae</taxon>
        <taxon>Sinorhizobium/Ensifer group</taxon>
        <taxon>Sinorhizobium</taxon>
    </lineage>
</organism>
<dbReference type="EMBL" id="CABFNB010000161">
    <property type="protein sequence ID" value="VTZ65638.1"/>
    <property type="molecule type" value="Genomic_DNA"/>
</dbReference>
<protein>
    <submittedName>
        <fullName evidence="1">Uncharacterized protein</fullName>
    </submittedName>
</protein>
<dbReference type="AlphaFoldDB" id="A0A508X798"/>